<dbReference type="EMBL" id="UINC01015454">
    <property type="protein sequence ID" value="SVA65059.1"/>
    <property type="molecule type" value="Genomic_DNA"/>
</dbReference>
<dbReference type="InterPro" id="IPR020845">
    <property type="entry name" value="AMP-binding_CS"/>
</dbReference>
<dbReference type="Pfam" id="PF00501">
    <property type="entry name" value="AMP-binding"/>
    <property type="match status" value="1"/>
</dbReference>
<dbReference type="GO" id="GO:0006631">
    <property type="term" value="P:fatty acid metabolic process"/>
    <property type="evidence" value="ECO:0007669"/>
    <property type="project" value="TreeGrafter"/>
</dbReference>
<evidence type="ECO:0000256" key="1">
    <source>
        <dbReference type="ARBA" id="ARBA00006432"/>
    </source>
</evidence>
<proteinExistence type="inferred from homology"/>
<dbReference type="InterPro" id="IPR042099">
    <property type="entry name" value="ANL_N_sf"/>
</dbReference>
<comment type="similarity">
    <text evidence="1">Belongs to the ATP-dependent AMP-binding enzyme family.</text>
</comment>
<dbReference type="Gene3D" id="3.30.300.30">
    <property type="match status" value="1"/>
</dbReference>
<evidence type="ECO:0000259" key="3">
    <source>
        <dbReference type="Pfam" id="PF00501"/>
    </source>
</evidence>
<evidence type="ECO:0000259" key="4">
    <source>
        <dbReference type="Pfam" id="PF13193"/>
    </source>
</evidence>
<dbReference type="Pfam" id="PF13193">
    <property type="entry name" value="AMP-binding_C"/>
    <property type="match status" value="1"/>
</dbReference>
<dbReference type="SUPFAM" id="SSF56801">
    <property type="entry name" value="Acetyl-CoA synthetase-like"/>
    <property type="match status" value="1"/>
</dbReference>
<feature type="domain" description="AMP-dependent synthetase/ligase" evidence="3">
    <location>
        <begin position="31"/>
        <end position="393"/>
    </location>
</feature>
<dbReference type="Gene3D" id="3.40.50.12780">
    <property type="entry name" value="N-terminal domain of ligase-like"/>
    <property type="match status" value="1"/>
</dbReference>
<evidence type="ECO:0000313" key="5">
    <source>
        <dbReference type="EMBL" id="SVA65059.1"/>
    </source>
</evidence>
<name>A0A381XK42_9ZZZZ</name>
<accession>A0A381XK42</accession>
<gene>
    <name evidence="5" type="ORF">METZ01_LOCUS117913</name>
</gene>
<dbReference type="InterPro" id="IPR025110">
    <property type="entry name" value="AMP-bd_C"/>
</dbReference>
<dbReference type="InterPro" id="IPR045851">
    <property type="entry name" value="AMP-bd_C_sf"/>
</dbReference>
<evidence type="ECO:0008006" key="6">
    <source>
        <dbReference type="Google" id="ProtNLM"/>
    </source>
</evidence>
<dbReference type="PROSITE" id="PS00455">
    <property type="entry name" value="AMP_BINDING"/>
    <property type="match status" value="1"/>
</dbReference>
<feature type="domain" description="AMP-binding enzyme C-terminal" evidence="4">
    <location>
        <begin position="444"/>
        <end position="519"/>
    </location>
</feature>
<organism evidence="5">
    <name type="scientific">marine metagenome</name>
    <dbReference type="NCBI Taxonomy" id="408172"/>
    <lineage>
        <taxon>unclassified sequences</taxon>
        <taxon>metagenomes</taxon>
        <taxon>ecological metagenomes</taxon>
    </lineage>
</organism>
<dbReference type="PANTHER" id="PTHR43201">
    <property type="entry name" value="ACYL-COA SYNTHETASE"/>
    <property type="match status" value="1"/>
</dbReference>
<dbReference type="FunFam" id="3.30.300.30:FF:000008">
    <property type="entry name" value="2,3-dihydroxybenzoate-AMP ligase"/>
    <property type="match status" value="1"/>
</dbReference>
<keyword evidence="2" id="KW-0436">Ligase</keyword>
<evidence type="ECO:0000256" key="2">
    <source>
        <dbReference type="ARBA" id="ARBA00022598"/>
    </source>
</evidence>
<reference evidence="5" key="1">
    <citation type="submission" date="2018-05" db="EMBL/GenBank/DDBJ databases">
        <authorList>
            <person name="Lanie J.A."/>
            <person name="Ng W.-L."/>
            <person name="Kazmierczak K.M."/>
            <person name="Andrzejewski T.M."/>
            <person name="Davidsen T.M."/>
            <person name="Wayne K.J."/>
            <person name="Tettelin H."/>
            <person name="Glass J.I."/>
            <person name="Rusch D."/>
            <person name="Podicherti R."/>
            <person name="Tsui H.-C.T."/>
            <person name="Winkler M.E."/>
        </authorList>
    </citation>
    <scope>NUCLEOTIDE SEQUENCE</scope>
</reference>
<dbReference type="PANTHER" id="PTHR43201:SF5">
    <property type="entry name" value="MEDIUM-CHAIN ACYL-COA LIGASE ACSF2, MITOCHONDRIAL"/>
    <property type="match status" value="1"/>
</dbReference>
<dbReference type="AlphaFoldDB" id="A0A381XK42"/>
<dbReference type="GO" id="GO:0031956">
    <property type="term" value="F:medium-chain fatty acid-CoA ligase activity"/>
    <property type="evidence" value="ECO:0007669"/>
    <property type="project" value="TreeGrafter"/>
</dbReference>
<sequence>MYEMNLKESLFPEQSDADLWDITVGELLRDIAATYPCSEAVVEVDENGDRALCLTYQEVLETSERLAVALGTRFVKGEKIVVWAPNISQWIILEYACALAGLVVVTANPSFQEPELRYVLEQSGATGLFLVDNYRGNPMREIAHKAIKGNSVVKEMTNLLDGDALYRRAGETNQLPDISPSDPAQIQYTSGTTGFPKGAVLSHNNLVNNARLFCKRKKVGQHSIWANFMPLFHTAGCATGTLGCLQAACRMILIQGFDANVLAKIIEQEGITTFFAVPTMLVGLLEAIEIQPRNMKSLEVISTGGAPVAPELVRQVRTKLGCHLLTAFGQTEASPMISLNHDDVTLDDICETAGQPLPRTAVSIRSPETNSVLPLNTVGEICAKSYGVMIGYHDNPEATEAAIDNNNWLHTGDLGMMDLRGFIRVTGRVKDMIIRGGENHFPAEIESVMLEHPAVNEIAIVGLPDPKWGEIIAAFIRTESVGALKADELKVHCRTFLSPQKTPTKWVVVDEFPMTGSGKVQKFAIREKWLSGKYGVEIHDNSN</sequence>
<protein>
    <recommendedName>
        <fullName evidence="6">AMP-dependent synthetase/ligase domain-containing protein</fullName>
    </recommendedName>
</protein>
<dbReference type="InterPro" id="IPR000873">
    <property type="entry name" value="AMP-dep_synth/lig_dom"/>
</dbReference>